<comment type="function">
    <text evidence="1">Together with LptE, is involved in the assembly of lipopolysaccharide (LPS) at the surface of the outer membrane.</text>
</comment>
<evidence type="ECO:0000313" key="4">
    <source>
        <dbReference type="Proteomes" id="UP000277294"/>
    </source>
</evidence>
<dbReference type="HAMAP" id="MF_01411">
    <property type="entry name" value="LPS_assembly_LptD"/>
    <property type="match status" value="1"/>
</dbReference>
<gene>
    <name evidence="1 3" type="primary">lptD</name>
    <name evidence="3" type="ORF">PIGHUM_04174</name>
</gene>
<dbReference type="InterPro" id="IPR020889">
    <property type="entry name" value="LipoPS_assembly_LptD"/>
</dbReference>
<keyword evidence="1" id="KW-0472">Membrane</keyword>
<dbReference type="Pfam" id="PF04453">
    <property type="entry name" value="LptD"/>
    <property type="match status" value="1"/>
</dbReference>
<sequence length="759" mass="84161" precursor="true">MRSIRWFSIFAAFAVAPLAAAQEGPSESAPAASGSVSGPGLRLSPGLRVQTYDPDQLPVFMEADTLTGESQDAVTLEGHAQVRRRDTVLKGDSIRYDQVEDELEALGNVRLVRDGNLLTGPSLKLNMASGTGELSDARFSLGINGGSGSAEKIVMLGQNRMRAERVTYSGCPCDEPDWELRARRVDFDYNAGTALGYGGVLYFKDVPILAAPLMSFPLTKDRKSGFLSPTFGLTSKSGPEFSTPYYFNIAPNRDATLTPKFMARRGLQLTGEFRYLEPSFSGETRASYLPDDSVSGRDRYLISSQHRQWLTPSLGFNWNFSKVSDDAYFRDLSVLGTGLASTATLERSFTLNWNQGYWDAFGRVVTYQTLQDPLAPIVPPYGREPQLHLTGQRYDWNGFDLRMEADATRFRSDTLVNGSRVYVHPSVSYPIIRPGGFFIPKVGIHATRYDTDAYKGASSYDASRTVPIMSVDTGLIFERDSSLLGQAARQTLEPRLYYLRVPYRNQSNLPVYDTALADFNFAQIFSENLYSGWDRIAEANQLTAALTSRWLDPKTGVERARVTGAQRLYFSDQRVTLPGEAPSSDGRSDFLASVYGALTSTLSGETTVQYNPKIERITRSTIGVRWSPQRLSTVSLAYRYKRETVSVPGQELVDVAFQWPLAERWFGIGRINYSLLENRIAEAVAGIEYNGGCCWAFRVVGQRYAVAKENATTAMFFQLELTGFGGIGANPMTTLRRSIPGYQVVNPPPEAGTAFERYE</sequence>
<keyword evidence="1" id="KW-0732">Signal</keyword>
<proteinExistence type="inferred from homology"/>
<reference evidence="3 4" key="1">
    <citation type="submission" date="2018-10" db="EMBL/GenBank/DDBJ databases">
        <authorList>
            <person name="Criscuolo A."/>
        </authorList>
    </citation>
    <scope>NUCLEOTIDE SEQUENCE [LARGE SCALE GENOMIC DNA]</scope>
    <source>
        <strain evidence="3">DnA1</strain>
    </source>
</reference>
<dbReference type="PANTHER" id="PTHR30189:SF1">
    <property type="entry name" value="LPS-ASSEMBLY PROTEIN LPTD"/>
    <property type="match status" value="1"/>
</dbReference>
<dbReference type="InterPro" id="IPR050218">
    <property type="entry name" value="LptD"/>
</dbReference>
<keyword evidence="4" id="KW-1185">Reference proteome</keyword>
<comment type="subunit">
    <text evidence="1">Component of the lipopolysaccharide transport and assembly complex. Interacts with LptE and LptA.</text>
</comment>
<dbReference type="InterPro" id="IPR007543">
    <property type="entry name" value="LptD_C"/>
</dbReference>
<dbReference type="GO" id="GO:0043165">
    <property type="term" value="P:Gram-negative-bacterium-type cell outer membrane assembly"/>
    <property type="evidence" value="ECO:0007669"/>
    <property type="project" value="UniProtKB-UniRule"/>
</dbReference>
<dbReference type="Proteomes" id="UP000277294">
    <property type="component" value="Unassembled WGS sequence"/>
</dbReference>
<accession>A0A3P4B8P1</accession>
<evidence type="ECO:0000313" key="3">
    <source>
        <dbReference type="EMBL" id="VCU72078.1"/>
    </source>
</evidence>
<dbReference type="GO" id="GO:1990351">
    <property type="term" value="C:transporter complex"/>
    <property type="evidence" value="ECO:0007669"/>
    <property type="project" value="TreeGrafter"/>
</dbReference>
<dbReference type="Gene3D" id="2.60.450.10">
    <property type="entry name" value="Lipopolysaccharide (LPS) transport protein A like domain"/>
    <property type="match status" value="1"/>
</dbReference>
<evidence type="ECO:0000259" key="2">
    <source>
        <dbReference type="Pfam" id="PF04453"/>
    </source>
</evidence>
<protein>
    <recommendedName>
        <fullName evidence="1">LPS-assembly protein LptD</fullName>
    </recommendedName>
</protein>
<comment type="subcellular location">
    <subcellularLocation>
        <location evidence="1">Cell outer membrane</location>
    </subcellularLocation>
</comment>
<dbReference type="GO" id="GO:0015920">
    <property type="term" value="P:lipopolysaccharide transport"/>
    <property type="evidence" value="ECO:0007669"/>
    <property type="project" value="InterPro"/>
</dbReference>
<dbReference type="AlphaFoldDB" id="A0A3P4B8P1"/>
<evidence type="ECO:0000256" key="1">
    <source>
        <dbReference type="HAMAP-Rule" id="MF_01411"/>
    </source>
</evidence>
<feature type="chain" id="PRO_5018341987" description="LPS-assembly protein LptD" evidence="1">
    <location>
        <begin position="22"/>
        <end position="759"/>
    </location>
</feature>
<feature type="signal peptide" evidence="1">
    <location>
        <begin position="1"/>
        <end position="21"/>
    </location>
</feature>
<feature type="domain" description="LptD C-terminal" evidence="2">
    <location>
        <begin position="297"/>
        <end position="665"/>
    </location>
</feature>
<name>A0A3P4B8P1_9BURK</name>
<organism evidence="3 4">
    <name type="scientific">Pigmentiphaga humi</name>
    <dbReference type="NCBI Taxonomy" id="2478468"/>
    <lineage>
        <taxon>Bacteria</taxon>
        <taxon>Pseudomonadati</taxon>
        <taxon>Pseudomonadota</taxon>
        <taxon>Betaproteobacteria</taxon>
        <taxon>Burkholderiales</taxon>
        <taxon>Alcaligenaceae</taxon>
        <taxon>Pigmentiphaga</taxon>
    </lineage>
</organism>
<comment type="caution">
    <text evidence="1">Lacks conserved residue(s) required for the propagation of feature annotation.</text>
</comment>
<dbReference type="OrthoDB" id="9760225at2"/>
<dbReference type="RefSeq" id="WP_124081666.1">
    <property type="nucleotide sequence ID" value="NZ_UWPJ01000035.1"/>
</dbReference>
<dbReference type="PANTHER" id="PTHR30189">
    <property type="entry name" value="LPS-ASSEMBLY PROTEIN"/>
    <property type="match status" value="1"/>
</dbReference>
<dbReference type="GO" id="GO:0009279">
    <property type="term" value="C:cell outer membrane"/>
    <property type="evidence" value="ECO:0007669"/>
    <property type="project" value="UniProtKB-SubCell"/>
</dbReference>
<keyword evidence="1" id="KW-0998">Cell outer membrane</keyword>
<comment type="similarity">
    <text evidence="1">Belongs to the LptD family.</text>
</comment>
<dbReference type="EMBL" id="UWPJ01000035">
    <property type="protein sequence ID" value="VCU72078.1"/>
    <property type="molecule type" value="Genomic_DNA"/>
</dbReference>